<evidence type="ECO:0000313" key="1">
    <source>
        <dbReference type="EMBL" id="KAF7810560.1"/>
    </source>
</evidence>
<accession>A0A834W5K0</accession>
<evidence type="ECO:0000313" key="2">
    <source>
        <dbReference type="Proteomes" id="UP000634136"/>
    </source>
</evidence>
<comment type="caution">
    <text evidence="1">The sequence shown here is derived from an EMBL/GenBank/DDBJ whole genome shotgun (WGS) entry which is preliminary data.</text>
</comment>
<protein>
    <submittedName>
        <fullName evidence="1">Uncharacterized protein</fullName>
    </submittedName>
</protein>
<dbReference type="AlphaFoldDB" id="A0A834W5K0"/>
<gene>
    <name evidence="1" type="ORF">G2W53_037303</name>
</gene>
<name>A0A834W5K0_9FABA</name>
<dbReference type="EMBL" id="JAAIUW010000011">
    <property type="protein sequence ID" value="KAF7810560.1"/>
    <property type="molecule type" value="Genomic_DNA"/>
</dbReference>
<sequence length="26" mass="2908">MAIDVIVLTRSFAAKKYYKKSALYGA</sequence>
<dbReference type="Proteomes" id="UP000634136">
    <property type="component" value="Unassembled WGS sequence"/>
</dbReference>
<keyword evidence="2" id="KW-1185">Reference proteome</keyword>
<reference evidence="1" key="1">
    <citation type="submission" date="2020-09" db="EMBL/GenBank/DDBJ databases">
        <title>Genome-Enabled Discovery of Anthraquinone Biosynthesis in Senna tora.</title>
        <authorList>
            <person name="Kang S.-H."/>
            <person name="Pandey R.P."/>
            <person name="Lee C.-M."/>
            <person name="Sim J.-S."/>
            <person name="Jeong J.-T."/>
            <person name="Choi B.-S."/>
            <person name="Jung M."/>
            <person name="Ginzburg D."/>
            <person name="Zhao K."/>
            <person name="Won S.Y."/>
            <person name="Oh T.-J."/>
            <person name="Yu Y."/>
            <person name="Kim N.-H."/>
            <person name="Lee O.R."/>
            <person name="Lee T.-H."/>
            <person name="Bashyal P."/>
            <person name="Kim T.-S."/>
            <person name="Lee W.-H."/>
            <person name="Kawkins C."/>
            <person name="Kim C.-K."/>
            <person name="Kim J.S."/>
            <person name="Ahn B.O."/>
            <person name="Rhee S.Y."/>
            <person name="Sohng J.K."/>
        </authorList>
    </citation>
    <scope>NUCLEOTIDE SEQUENCE</scope>
    <source>
        <tissue evidence="1">Leaf</tissue>
    </source>
</reference>
<organism evidence="1 2">
    <name type="scientific">Senna tora</name>
    <dbReference type="NCBI Taxonomy" id="362788"/>
    <lineage>
        <taxon>Eukaryota</taxon>
        <taxon>Viridiplantae</taxon>
        <taxon>Streptophyta</taxon>
        <taxon>Embryophyta</taxon>
        <taxon>Tracheophyta</taxon>
        <taxon>Spermatophyta</taxon>
        <taxon>Magnoliopsida</taxon>
        <taxon>eudicotyledons</taxon>
        <taxon>Gunneridae</taxon>
        <taxon>Pentapetalae</taxon>
        <taxon>rosids</taxon>
        <taxon>fabids</taxon>
        <taxon>Fabales</taxon>
        <taxon>Fabaceae</taxon>
        <taxon>Caesalpinioideae</taxon>
        <taxon>Cassia clade</taxon>
        <taxon>Senna</taxon>
    </lineage>
</organism>
<proteinExistence type="predicted"/>